<reference evidence="2" key="1">
    <citation type="journal article" date="2014" name="Int. J. Syst. Evol. Microbiol.">
        <title>Complete genome sequence of Corynebacterium casei LMG S-19264T (=DSM 44701T), isolated from a smear-ripened cheese.</title>
        <authorList>
            <consortium name="US DOE Joint Genome Institute (JGI-PGF)"/>
            <person name="Walter F."/>
            <person name="Albersmeier A."/>
            <person name="Kalinowski J."/>
            <person name="Ruckert C."/>
        </authorList>
    </citation>
    <scope>NUCLEOTIDE SEQUENCE</scope>
    <source>
        <strain evidence="2">JCM 4633</strain>
    </source>
</reference>
<feature type="compositionally biased region" description="Basic residues" evidence="1">
    <location>
        <begin position="1"/>
        <end position="11"/>
    </location>
</feature>
<feature type="region of interest" description="Disordered" evidence="1">
    <location>
        <begin position="1"/>
        <end position="79"/>
    </location>
</feature>
<dbReference type="Proteomes" id="UP000646244">
    <property type="component" value="Unassembled WGS sequence"/>
</dbReference>
<proteinExistence type="predicted"/>
<name>A0A918WF94_STRCJ</name>
<gene>
    <name evidence="2" type="ORF">GCM10010507_17290</name>
</gene>
<organism evidence="2 3">
    <name type="scientific">Streptomyces cinnamoneus</name>
    <name type="common">Streptoverticillium cinnamoneum</name>
    <dbReference type="NCBI Taxonomy" id="53446"/>
    <lineage>
        <taxon>Bacteria</taxon>
        <taxon>Bacillati</taxon>
        <taxon>Actinomycetota</taxon>
        <taxon>Actinomycetes</taxon>
        <taxon>Kitasatosporales</taxon>
        <taxon>Streptomycetaceae</taxon>
        <taxon>Streptomyces</taxon>
        <taxon>Streptomyces cinnamoneus group</taxon>
    </lineage>
</organism>
<sequence>MVGRNKGRKTQHPAQYEAPDHGGTTGGFASASGLSQPHIENVSPVRPLGQAELGQSAGNVRSRGPARPGVGTERDGGRESVGFLLPRQQHISLFPLQYQEFRVRA</sequence>
<dbReference type="AlphaFoldDB" id="A0A918WF94"/>
<evidence type="ECO:0000256" key="1">
    <source>
        <dbReference type="SAM" id="MobiDB-lite"/>
    </source>
</evidence>
<reference evidence="2" key="2">
    <citation type="submission" date="2020-09" db="EMBL/GenBank/DDBJ databases">
        <authorList>
            <person name="Sun Q."/>
            <person name="Ohkuma M."/>
        </authorList>
    </citation>
    <scope>NUCLEOTIDE SEQUENCE</scope>
    <source>
        <strain evidence="2">JCM 4633</strain>
    </source>
</reference>
<evidence type="ECO:0000313" key="2">
    <source>
        <dbReference type="EMBL" id="GHC43012.1"/>
    </source>
</evidence>
<evidence type="ECO:0000313" key="3">
    <source>
        <dbReference type="Proteomes" id="UP000646244"/>
    </source>
</evidence>
<accession>A0A918WF94</accession>
<dbReference type="EMBL" id="BMVB01000004">
    <property type="protein sequence ID" value="GHC43012.1"/>
    <property type="molecule type" value="Genomic_DNA"/>
</dbReference>
<comment type="caution">
    <text evidence="2">The sequence shown here is derived from an EMBL/GenBank/DDBJ whole genome shotgun (WGS) entry which is preliminary data.</text>
</comment>
<protein>
    <submittedName>
        <fullName evidence="2">Uncharacterized protein</fullName>
    </submittedName>
</protein>